<name>A0ABS5TJX0_9ACTN</name>
<dbReference type="Pfam" id="PF13561">
    <property type="entry name" value="adh_short_C2"/>
    <property type="match status" value="1"/>
</dbReference>
<evidence type="ECO:0000313" key="3">
    <source>
        <dbReference type="EMBL" id="MBT0769869.1"/>
    </source>
</evidence>
<reference evidence="3 4" key="1">
    <citation type="submission" date="2021-05" db="EMBL/GenBank/DDBJ databases">
        <title>Kineosporia and Streptomyces sp. nov. two new marine actinobacteria isolated from Coral.</title>
        <authorList>
            <person name="Buangrab K."/>
            <person name="Sutthacheep M."/>
            <person name="Yeemin T."/>
            <person name="Harunari E."/>
            <person name="Igarashi Y."/>
            <person name="Kanchanasin P."/>
            <person name="Tanasupawat S."/>
            <person name="Phongsopitanun W."/>
        </authorList>
    </citation>
    <scope>NUCLEOTIDE SEQUENCE [LARGE SCALE GENOMIC DNA]</scope>
    <source>
        <strain evidence="3 4">J2-2</strain>
    </source>
</reference>
<comment type="similarity">
    <text evidence="1">Belongs to the short-chain dehydrogenases/reductases (SDR) family.</text>
</comment>
<keyword evidence="4" id="KW-1185">Reference proteome</keyword>
<dbReference type="EMBL" id="JAHBAY010000005">
    <property type="protein sequence ID" value="MBT0769869.1"/>
    <property type="molecule type" value="Genomic_DNA"/>
</dbReference>
<proteinExistence type="inferred from homology"/>
<protein>
    <submittedName>
        <fullName evidence="3">SDR family oxidoreductase</fullName>
    </submittedName>
</protein>
<gene>
    <name evidence="3" type="ORF">KIH74_13105</name>
</gene>
<dbReference type="PANTHER" id="PTHR24321">
    <property type="entry name" value="DEHYDROGENASES, SHORT CHAIN"/>
    <property type="match status" value="1"/>
</dbReference>
<dbReference type="Proteomes" id="UP001197247">
    <property type="component" value="Unassembled WGS sequence"/>
</dbReference>
<evidence type="ECO:0000313" key="4">
    <source>
        <dbReference type="Proteomes" id="UP001197247"/>
    </source>
</evidence>
<accession>A0ABS5TJX0</accession>
<dbReference type="PANTHER" id="PTHR24321:SF8">
    <property type="entry name" value="ESTRADIOL 17-BETA-DEHYDROGENASE 8-RELATED"/>
    <property type="match status" value="1"/>
</dbReference>
<dbReference type="Gene3D" id="3.40.50.720">
    <property type="entry name" value="NAD(P)-binding Rossmann-like Domain"/>
    <property type="match status" value="1"/>
</dbReference>
<evidence type="ECO:0000256" key="2">
    <source>
        <dbReference type="ARBA" id="ARBA00023002"/>
    </source>
</evidence>
<keyword evidence="2" id="KW-0560">Oxidoreductase</keyword>
<comment type="caution">
    <text evidence="3">The sequence shown here is derived from an EMBL/GenBank/DDBJ whole genome shotgun (WGS) entry which is preliminary data.</text>
</comment>
<sequence length="102" mass="10773">MTSLYAAAKAALVSAARGWAAELAPRKIRVNVLVPGATETNFRDFMSQEQRSGFESALLEQVPLGRAGSAEEVAAVGVFLLSDDASYVTGAQFVVDGGLLRR</sequence>
<dbReference type="InterPro" id="IPR036291">
    <property type="entry name" value="NAD(P)-bd_dom_sf"/>
</dbReference>
<dbReference type="InterPro" id="IPR002347">
    <property type="entry name" value="SDR_fam"/>
</dbReference>
<evidence type="ECO:0000256" key="1">
    <source>
        <dbReference type="ARBA" id="ARBA00006484"/>
    </source>
</evidence>
<organism evidence="3 4">
    <name type="scientific">Kineosporia corallincola</name>
    <dbReference type="NCBI Taxonomy" id="2835133"/>
    <lineage>
        <taxon>Bacteria</taxon>
        <taxon>Bacillati</taxon>
        <taxon>Actinomycetota</taxon>
        <taxon>Actinomycetes</taxon>
        <taxon>Kineosporiales</taxon>
        <taxon>Kineosporiaceae</taxon>
        <taxon>Kineosporia</taxon>
    </lineage>
</organism>
<dbReference type="PRINTS" id="PR00081">
    <property type="entry name" value="GDHRDH"/>
</dbReference>
<dbReference type="SUPFAM" id="SSF51735">
    <property type="entry name" value="NAD(P)-binding Rossmann-fold domains"/>
    <property type="match status" value="1"/>
</dbReference>